<dbReference type="InterPro" id="IPR035979">
    <property type="entry name" value="RBD_domain_sf"/>
</dbReference>
<evidence type="ECO:0000313" key="7">
    <source>
        <dbReference type="Proteomes" id="UP001163046"/>
    </source>
</evidence>
<dbReference type="AlphaFoldDB" id="A0A9W9ZKW6"/>
<evidence type="ECO:0000256" key="3">
    <source>
        <dbReference type="PROSITE-ProRule" id="PRU00176"/>
    </source>
</evidence>
<feature type="region of interest" description="Disordered" evidence="4">
    <location>
        <begin position="82"/>
        <end position="117"/>
    </location>
</feature>
<dbReference type="InterPro" id="IPR012677">
    <property type="entry name" value="Nucleotide-bd_a/b_plait_sf"/>
</dbReference>
<keyword evidence="2 3" id="KW-0694">RNA-binding</keyword>
<evidence type="ECO:0000259" key="5">
    <source>
        <dbReference type="PROSITE" id="PS50102"/>
    </source>
</evidence>
<evidence type="ECO:0000256" key="2">
    <source>
        <dbReference type="ARBA" id="ARBA00022884"/>
    </source>
</evidence>
<sequence>MVRGTNKDDIGKIFVGGLSTETTKDGLKDHFSEFGNVSDSVVMVDATTKRSRGFGFVTFNDPDSVDKVFEKFEHFLDNKKIDPKRAVPRGPGQQAMLSTQGPGAPPGRGMPSGNSNENKVFVGGLSSHTSEDDLRQFFSDTCGKSCNVGHTVYIMYGTCKSHVGRSE</sequence>
<dbReference type="Proteomes" id="UP001163046">
    <property type="component" value="Unassembled WGS sequence"/>
</dbReference>
<dbReference type="SMART" id="SM00360">
    <property type="entry name" value="RRM"/>
    <property type="match status" value="1"/>
</dbReference>
<dbReference type="EMBL" id="MU825904">
    <property type="protein sequence ID" value="KAJ7383200.1"/>
    <property type="molecule type" value="Genomic_DNA"/>
</dbReference>
<reference evidence="6" key="1">
    <citation type="submission" date="2023-01" db="EMBL/GenBank/DDBJ databases">
        <title>Genome assembly of the deep-sea coral Lophelia pertusa.</title>
        <authorList>
            <person name="Herrera S."/>
            <person name="Cordes E."/>
        </authorList>
    </citation>
    <scope>NUCLEOTIDE SEQUENCE</scope>
    <source>
        <strain evidence="6">USNM1676648</strain>
        <tissue evidence="6">Polyp</tissue>
    </source>
</reference>
<dbReference type="PROSITE" id="PS50102">
    <property type="entry name" value="RRM"/>
    <property type="match status" value="1"/>
</dbReference>
<dbReference type="OrthoDB" id="1875751at2759"/>
<dbReference type="GO" id="GO:0003729">
    <property type="term" value="F:mRNA binding"/>
    <property type="evidence" value="ECO:0007669"/>
    <property type="project" value="TreeGrafter"/>
</dbReference>
<evidence type="ECO:0000256" key="4">
    <source>
        <dbReference type="SAM" id="MobiDB-lite"/>
    </source>
</evidence>
<dbReference type="Pfam" id="PF00076">
    <property type="entry name" value="RRM_1"/>
    <property type="match status" value="1"/>
</dbReference>
<feature type="domain" description="RRM" evidence="5">
    <location>
        <begin position="11"/>
        <end position="87"/>
    </location>
</feature>
<dbReference type="FunFam" id="3.30.70.330:FF:000025">
    <property type="entry name" value="RNA-binding protein Musashi homolog 2 isoform X1"/>
    <property type="match status" value="1"/>
</dbReference>
<gene>
    <name evidence="6" type="primary">DAZAP1_6</name>
    <name evidence="6" type="ORF">OS493_029998</name>
</gene>
<dbReference type="Gene3D" id="3.30.70.330">
    <property type="match status" value="2"/>
</dbReference>
<dbReference type="InterPro" id="IPR000504">
    <property type="entry name" value="RRM_dom"/>
</dbReference>
<dbReference type="SUPFAM" id="SSF54928">
    <property type="entry name" value="RNA-binding domain, RBD"/>
    <property type="match status" value="1"/>
</dbReference>
<keyword evidence="7" id="KW-1185">Reference proteome</keyword>
<proteinExistence type="predicted"/>
<name>A0A9W9ZKW6_9CNID</name>
<dbReference type="GO" id="GO:0006417">
    <property type="term" value="P:regulation of translation"/>
    <property type="evidence" value="ECO:0007669"/>
    <property type="project" value="TreeGrafter"/>
</dbReference>
<protein>
    <submittedName>
        <fullName evidence="6">DAZ-associated protein 1</fullName>
    </submittedName>
</protein>
<accession>A0A9W9ZKW6</accession>
<evidence type="ECO:0000313" key="6">
    <source>
        <dbReference type="EMBL" id="KAJ7383200.1"/>
    </source>
</evidence>
<evidence type="ECO:0000256" key="1">
    <source>
        <dbReference type="ARBA" id="ARBA00022737"/>
    </source>
</evidence>
<comment type="caution">
    <text evidence="6">The sequence shown here is derived from an EMBL/GenBank/DDBJ whole genome shotgun (WGS) entry which is preliminary data.</text>
</comment>
<keyword evidence="1" id="KW-0677">Repeat</keyword>
<dbReference type="PANTHER" id="PTHR48032">
    <property type="entry name" value="RNA-BINDING PROTEIN MUSASHI HOMOLOG RBP6"/>
    <property type="match status" value="1"/>
</dbReference>
<dbReference type="PANTHER" id="PTHR48032:SF6">
    <property type="entry name" value="RNA-BINDING (RRM_RBD_RNP MOTIFS) FAMILY PROTEIN"/>
    <property type="match status" value="1"/>
</dbReference>
<organism evidence="6 7">
    <name type="scientific">Desmophyllum pertusum</name>
    <dbReference type="NCBI Taxonomy" id="174260"/>
    <lineage>
        <taxon>Eukaryota</taxon>
        <taxon>Metazoa</taxon>
        <taxon>Cnidaria</taxon>
        <taxon>Anthozoa</taxon>
        <taxon>Hexacorallia</taxon>
        <taxon>Scleractinia</taxon>
        <taxon>Caryophylliina</taxon>
        <taxon>Caryophylliidae</taxon>
        <taxon>Desmophyllum</taxon>
    </lineage>
</organism>